<proteinExistence type="predicted"/>
<evidence type="ECO:0000313" key="1">
    <source>
        <dbReference type="EMBL" id="KAL1552763.1"/>
    </source>
</evidence>
<dbReference type="Proteomes" id="UP001567538">
    <property type="component" value="Unassembled WGS sequence"/>
</dbReference>
<keyword evidence="2" id="KW-1185">Reference proteome</keyword>
<sequence>MEGKKLEYEVCEKLPSQLCLSTRISNHLLTSVRVFSHSSSLPSEIGLQTEKNQSTNRGTSRRMVYMCFSPMLMFP</sequence>
<name>A0ABD1H8J0_SALDI</name>
<dbReference type="AlphaFoldDB" id="A0ABD1H8J0"/>
<comment type="caution">
    <text evidence="1">The sequence shown here is derived from an EMBL/GenBank/DDBJ whole genome shotgun (WGS) entry which is preliminary data.</text>
</comment>
<reference evidence="1 2" key="1">
    <citation type="submission" date="2024-06" db="EMBL/GenBank/DDBJ databases">
        <title>A chromosome level genome sequence of Diviner's sage (Salvia divinorum).</title>
        <authorList>
            <person name="Ford S.A."/>
            <person name="Ro D.-K."/>
            <person name="Ness R.W."/>
            <person name="Phillips M.A."/>
        </authorList>
    </citation>
    <scope>NUCLEOTIDE SEQUENCE [LARGE SCALE GENOMIC DNA]</scope>
    <source>
        <strain evidence="1">SAF-2024a</strain>
        <tissue evidence="1">Leaf</tissue>
    </source>
</reference>
<protein>
    <submittedName>
        <fullName evidence="1">Uncharacterized protein</fullName>
    </submittedName>
</protein>
<accession>A0ABD1H8J0</accession>
<gene>
    <name evidence="1" type="ORF">AAHA92_13526</name>
</gene>
<dbReference type="EMBL" id="JBEAFC010000006">
    <property type="protein sequence ID" value="KAL1552763.1"/>
    <property type="molecule type" value="Genomic_DNA"/>
</dbReference>
<organism evidence="1 2">
    <name type="scientific">Salvia divinorum</name>
    <name type="common">Maria pastora</name>
    <name type="synonym">Diviner's sage</name>
    <dbReference type="NCBI Taxonomy" id="28513"/>
    <lineage>
        <taxon>Eukaryota</taxon>
        <taxon>Viridiplantae</taxon>
        <taxon>Streptophyta</taxon>
        <taxon>Embryophyta</taxon>
        <taxon>Tracheophyta</taxon>
        <taxon>Spermatophyta</taxon>
        <taxon>Magnoliopsida</taxon>
        <taxon>eudicotyledons</taxon>
        <taxon>Gunneridae</taxon>
        <taxon>Pentapetalae</taxon>
        <taxon>asterids</taxon>
        <taxon>lamiids</taxon>
        <taxon>Lamiales</taxon>
        <taxon>Lamiaceae</taxon>
        <taxon>Nepetoideae</taxon>
        <taxon>Mentheae</taxon>
        <taxon>Salviinae</taxon>
        <taxon>Salvia</taxon>
        <taxon>Salvia subgen. Calosphace</taxon>
    </lineage>
</organism>
<evidence type="ECO:0000313" key="2">
    <source>
        <dbReference type="Proteomes" id="UP001567538"/>
    </source>
</evidence>